<dbReference type="SUPFAM" id="SSF52540">
    <property type="entry name" value="P-loop containing nucleoside triphosphate hydrolases"/>
    <property type="match status" value="1"/>
</dbReference>
<dbReference type="EMBL" id="JAPMSZ010000009">
    <property type="protein sequence ID" value="KAJ5091699.1"/>
    <property type="molecule type" value="Genomic_DNA"/>
</dbReference>
<dbReference type="InterPro" id="IPR020588">
    <property type="entry name" value="RecA_ATP-bd"/>
</dbReference>
<evidence type="ECO:0000256" key="2">
    <source>
        <dbReference type="ARBA" id="ARBA00022840"/>
    </source>
</evidence>
<dbReference type="GO" id="GO:0000150">
    <property type="term" value="F:DNA strand exchange activity"/>
    <property type="evidence" value="ECO:0007669"/>
    <property type="project" value="TreeGrafter"/>
</dbReference>
<name>A0A9W9F158_9EURO</name>
<reference evidence="5" key="2">
    <citation type="journal article" date="2023" name="IMA Fungus">
        <title>Comparative genomic study of the Penicillium genus elucidates a diverse pangenome and 15 lateral gene transfer events.</title>
        <authorList>
            <person name="Petersen C."/>
            <person name="Sorensen T."/>
            <person name="Nielsen M.R."/>
            <person name="Sondergaard T.E."/>
            <person name="Sorensen J.L."/>
            <person name="Fitzpatrick D.A."/>
            <person name="Frisvad J.C."/>
            <person name="Nielsen K.L."/>
        </authorList>
    </citation>
    <scope>NUCLEOTIDE SEQUENCE</scope>
    <source>
        <strain evidence="5">IBT 34128</strain>
    </source>
</reference>
<feature type="region of interest" description="Disordered" evidence="3">
    <location>
        <begin position="484"/>
        <end position="515"/>
    </location>
</feature>
<feature type="domain" description="RecA family profile 1" evidence="4">
    <location>
        <begin position="167"/>
        <end position="315"/>
    </location>
</feature>
<feature type="compositionally biased region" description="Low complexity" evidence="3">
    <location>
        <begin position="367"/>
        <end position="380"/>
    </location>
</feature>
<dbReference type="GO" id="GO:0140664">
    <property type="term" value="F:ATP-dependent DNA damage sensor activity"/>
    <property type="evidence" value="ECO:0007669"/>
    <property type="project" value="InterPro"/>
</dbReference>
<protein>
    <submittedName>
        <fullName evidence="5">DNA recombination and repair protein Rad51 C-terminal</fullName>
    </submittedName>
</protein>
<proteinExistence type="predicted"/>
<evidence type="ECO:0000313" key="5">
    <source>
        <dbReference type="EMBL" id="KAJ5091699.1"/>
    </source>
</evidence>
<dbReference type="GO" id="GO:0003690">
    <property type="term" value="F:double-stranded DNA binding"/>
    <property type="evidence" value="ECO:0007669"/>
    <property type="project" value="TreeGrafter"/>
</dbReference>
<dbReference type="PANTHER" id="PTHR22942">
    <property type="entry name" value="RECA/RAD51/RADA DNA STRAND-PAIRING FAMILY MEMBER"/>
    <property type="match status" value="1"/>
</dbReference>
<dbReference type="InterPro" id="IPR013632">
    <property type="entry name" value="Rad51_C"/>
</dbReference>
<organism evidence="5 6">
    <name type="scientific">Penicillium alfredii</name>
    <dbReference type="NCBI Taxonomy" id="1506179"/>
    <lineage>
        <taxon>Eukaryota</taxon>
        <taxon>Fungi</taxon>
        <taxon>Dikarya</taxon>
        <taxon>Ascomycota</taxon>
        <taxon>Pezizomycotina</taxon>
        <taxon>Eurotiomycetes</taxon>
        <taxon>Eurotiomycetidae</taxon>
        <taxon>Eurotiales</taxon>
        <taxon>Aspergillaceae</taxon>
        <taxon>Penicillium</taxon>
    </lineage>
</organism>
<dbReference type="GO" id="GO:0006312">
    <property type="term" value="P:mitotic recombination"/>
    <property type="evidence" value="ECO:0007669"/>
    <property type="project" value="TreeGrafter"/>
</dbReference>
<feature type="compositionally biased region" description="Low complexity" evidence="3">
    <location>
        <begin position="322"/>
        <end position="333"/>
    </location>
</feature>
<evidence type="ECO:0000256" key="1">
    <source>
        <dbReference type="ARBA" id="ARBA00022741"/>
    </source>
</evidence>
<dbReference type="Gene3D" id="3.40.50.300">
    <property type="entry name" value="P-loop containing nucleotide triphosphate hydrolases"/>
    <property type="match status" value="1"/>
</dbReference>
<keyword evidence="6" id="KW-1185">Reference proteome</keyword>
<dbReference type="Proteomes" id="UP001141434">
    <property type="component" value="Unassembled WGS sequence"/>
</dbReference>
<evidence type="ECO:0000259" key="4">
    <source>
        <dbReference type="PROSITE" id="PS50162"/>
    </source>
</evidence>
<sequence>MDLLSVLPGFATKPYAHILPPLERSKITTVDLITLDTLEIAKRAHVPPADVRRLSARIIAALHADLGIESAQPNIDTSSAAESSSSINPDAVALHPSPATKLASRWNSISTLDPALDALLGGGIPAGYVTEVTGERYVDKHTDAIYGHLFLLAIYLDCDLTRFNGCSGSGKTQFLLSLLLAVQLAEPHGLQRRAIYISTEHPLATTRLTQMLECHPYLSRLTGEQAPSLQNILSINAMDLETQDHILNYQLPVAIARYKIGLVVIDSITSNYRAEHTSTNMLALSARSTELAKLGQLLRNLAATENLAIVLANQVSDRFDSSDNSSSSTIADSRPPFPAALSQSTGRDSGVASPMPRPRADAESHQLAAAGLAPSSSPGIPSSPYPLPEDDQFDGSYLVGNPARTGILSLFYQERFFTGWGDGPCPDSTSLKTPALGFFWSTQIACRIALKKEDIRPILPDLGDGAYPAPTPKTAEDYISRSVEDKKKHLPPGSSKPSNHPESSTTDAETYPTPAAPESIQLPVLAETIASSQKHTPSSTTPERTVRRTARLVFAPWAAGRSDDRLEFEIWKGGLRTLQPE</sequence>
<comment type="caution">
    <text evidence="5">The sequence shown here is derived from an EMBL/GenBank/DDBJ whole genome shotgun (WGS) entry which is preliminary data.</text>
</comment>
<dbReference type="InterPro" id="IPR027417">
    <property type="entry name" value="P-loop_NTPase"/>
</dbReference>
<dbReference type="PANTHER" id="PTHR22942:SF66">
    <property type="entry name" value="RE19845P"/>
    <property type="match status" value="1"/>
</dbReference>
<evidence type="ECO:0000256" key="3">
    <source>
        <dbReference type="SAM" id="MobiDB-lite"/>
    </source>
</evidence>
<dbReference type="AlphaFoldDB" id="A0A9W9F158"/>
<dbReference type="GO" id="GO:0005524">
    <property type="term" value="F:ATP binding"/>
    <property type="evidence" value="ECO:0007669"/>
    <property type="project" value="UniProtKB-KW"/>
</dbReference>
<keyword evidence="1" id="KW-0547">Nucleotide-binding</keyword>
<gene>
    <name evidence="5" type="ORF">NUU61_006569</name>
</gene>
<dbReference type="GO" id="GO:0042148">
    <property type="term" value="P:DNA strand invasion"/>
    <property type="evidence" value="ECO:0007669"/>
    <property type="project" value="TreeGrafter"/>
</dbReference>
<dbReference type="GeneID" id="81396265"/>
<evidence type="ECO:0000313" key="6">
    <source>
        <dbReference type="Proteomes" id="UP001141434"/>
    </source>
</evidence>
<feature type="compositionally biased region" description="Polar residues" evidence="3">
    <location>
        <begin position="495"/>
        <end position="508"/>
    </location>
</feature>
<dbReference type="GO" id="GO:0061982">
    <property type="term" value="P:meiosis I cell cycle process"/>
    <property type="evidence" value="ECO:0007669"/>
    <property type="project" value="UniProtKB-ARBA"/>
</dbReference>
<dbReference type="GO" id="GO:0003697">
    <property type="term" value="F:single-stranded DNA binding"/>
    <property type="evidence" value="ECO:0007669"/>
    <property type="project" value="TreeGrafter"/>
</dbReference>
<feature type="region of interest" description="Disordered" evidence="3">
    <location>
        <begin position="318"/>
        <end position="393"/>
    </location>
</feature>
<reference evidence="5" key="1">
    <citation type="submission" date="2022-11" db="EMBL/GenBank/DDBJ databases">
        <authorList>
            <person name="Petersen C."/>
        </authorList>
    </citation>
    <scope>NUCLEOTIDE SEQUENCE</scope>
    <source>
        <strain evidence="5">IBT 34128</strain>
    </source>
</reference>
<keyword evidence="2" id="KW-0067">ATP-binding</keyword>
<dbReference type="OrthoDB" id="1861185at2759"/>
<dbReference type="PROSITE" id="PS50162">
    <property type="entry name" value="RECA_2"/>
    <property type="match status" value="1"/>
</dbReference>
<dbReference type="Pfam" id="PF08423">
    <property type="entry name" value="Rad51"/>
    <property type="match status" value="1"/>
</dbReference>
<dbReference type="RefSeq" id="XP_056509896.1">
    <property type="nucleotide sequence ID" value="XM_056657096.1"/>
</dbReference>
<accession>A0A9W9F158</accession>
<dbReference type="GO" id="GO:0000730">
    <property type="term" value="P:DNA recombinase assembly"/>
    <property type="evidence" value="ECO:0007669"/>
    <property type="project" value="TreeGrafter"/>
</dbReference>